<dbReference type="SUPFAM" id="SSF46955">
    <property type="entry name" value="Putative DNA-binding domain"/>
    <property type="match status" value="1"/>
</dbReference>
<dbReference type="EMBL" id="NDYL01000002">
    <property type="protein sequence ID" value="OXB93076.1"/>
    <property type="molecule type" value="Genomic_DNA"/>
</dbReference>
<dbReference type="RefSeq" id="WP_015865218.1">
    <property type="nucleotide sequence ID" value="NZ_NDYL01000002.1"/>
</dbReference>
<gene>
    <name evidence="2" type="ORF">B9L23_18335</name>
</gene>
<evidence type="ECO:0000313" key="3">
    <source>
        <dbReference type="Proteomes" id="UP000198394"/>
    </source>
</evidence>
<accession>A0A226QKK1</accession>
<evidence type="ECO:0000259" key="1">
    <source>
        <dbReference type="Pfam" id="PF12728"/>
    </source>
</evidence>
<dbReference type="InterPro" id="IPR041657">
    <property type="entry name" value="HTH_17"/>
</dbReference>
<protein>
    <submittedName>
        <fullName evidence="2">Excisionase</fullName>
    </submittedName>
</protein>
<dbReference type="GO" id="GO:0003677">
    <property type="term" value="F:DNA binding"/>
    <property type="evidence" value="ECO:0007669"/>
    <property type="project" value="InterPro"/>
</dbReference>
<keyword evidence="3" id="KW-1185">Reference proteome</keyword>
<dbReference type="AlphaFoldDB" id="A0A226QKK1"/>
<organism evidence="2 3">
    <name type="scientific">Parageobacillus galactosidasius</name>
    <dbReference type="NCBI Taxonomy" id="883812"/>
    <lineage>
        <taxon>Bacteria</taxon>
        <taxon>Bacillati</taxon>
        <taxon>Bacillota</taxon>
        <taxon>Bacilli</taxon>
        <taxon>Bacillales</taxon>
        <taxon>Anoxybacillaceae</taxon>
        <taxon>Parageobacillus</taxon>
    </lineage>
</organism>
<dbReference type="Proteomes" id="UP000198394">
    <property type="component" value="Unassembled WGS sequence"/>
</dbReference>
<dbReference type="InterPro" id="IPR010093">
    <property type="entry name" value="SinI_DNA-bd"/>
</dbReference>
<evidence type="ECO:0000313" key="2">
    <source>
        <dbReference type="EMBL" id="OXB93076.1"/>
    </source>
</evidence>
<dbReference type="Gene3D" id="1.10.1660.10">
    <property type="match status" value="1"/>
</dbReference>
<sequence>MTRLIDQEQENLWDSVQILSQINVEKAKSVFKVTIEKSLQQLGITSPIFSTIPLSVPNTDRLSQLRRIEKKMREAYAHQEKEKAYEYLVDYIEQLSQMAEDNPLAVRKKLLASLLAEHHKRKPKKYRLSSSSAPLLSKQVATAYYTTTEVAKKLGLSDQTIRRMCEKGKFPGAYKTDGGHWRIPQEIFITTSEQDERTEEVLKRIDIKNQKAGDVDEFDL</sequence>
<name>A0A226QKK1_9BACL</name>
<proteinExistence type="predicted"/>
<dbReference type="InterPro" id="IPR009061">
    <property type="entry name" value="DNA-bd_dom_put_sf"/>
</dbReference>
<feature type="domain" description="Helix-turn-helix" evidence="1">
    <location>
        <begin position="144"/>
        <end position="186"/>
    </location>
</feature>
<reference evidence="2 3" key="1">
    <citation type="submission" date="2017-04" db="EMBL/GenBank/DDBJ databases">
        <title>The genome sequence of Parageobacillus galactosidasius DSM 18751.</title>
        <authorList>
            <person name="Ramaloko W.T."/>
            <person name="Koen N."/>
            <person name="Polliack S."/>
            <person name="Aliyu H."/>
            <person name="Lebre P."/>
            <person name="Mohr T."/>
            <person name="Oswald F."/>
            <person name="Zwick M."/>
            <person name="Neumann A."/>
            <person name="Syldatk C."/>
            <person name="Cowan D."/>
            <person name="De Maayer P."/>
        </authorList>
    </citation>
    <scope>NUCLEOTIDE SEQUENCE [LARGE SCALE GENOMIC DNA]</scope>
    <source>
        <strain evidence="2 3">DSM 18751</strain>
    </source>
</reference>
<dbReference type="Pfam" id="PF12728">
    <property type="entry name" value="HTH_17"/>
    <property type="match status" value="1"/>
</dbReference>
<comment type="caution">
    <text evidence="2">The sequence shown here is derived from an EMBL/GenBank/DDBJ whole genome shotgun (WGS) entry which is preliminary data.</text>
</comment>
<dbReference type="NCBIfam" id="TIGR01764">
    <property type="entry name" value="excise"/>
    <property type="match status" value="1"/>
</dbReference>